<feature type="transmembrane region" description="Helical" evidence="1">
    <location>
        <begin position="34"/>
        <end position="53"/>
    </location>
</feature>
<dbReference type="InterPro" id="IPR043128">
    <property type="entry name" value="Rev_trsase/Diguanyl_cyclase"/>
</dbReference>
<feature type="transmembrane region" description="Helical" evidence="1">
    <location>
        <begin position="127"/>
        <end position="146"/>
    </location>
</feature>
<dbReference type="Proteomes" id="UP000309667">
    <property type="component" value="Unassembled WGS sequence"/>
</dbReference>
<feature type="transmembrane region" description="Helical" evidence="1">
    <location>
        <begin position="153"/>
        <end position="173"/>
    </location>
</feature>
<dbReference type="PANTHER" id="PTHR44757">
    <property type="entry name" value="DIGUANYLATE CYCLASE DGCP"/>
    <property type="match status" value="1"/>
</dbReference>
<keyword evidence="4" id="KW-1185">Reference proteome</keyword>
<proteinExistence type="predicted"/>
<dbReference type="Gene3D" id="3.30.70.270">
    <property type="match status" value="1"/>
</dbReference>
<protein>
    <submittedName>
        <fullName evidence="3">GGDEF domain-containing protein</fullName>
    </submittedName>
</protein>
<dbReference type="PANTHER" id="PTHR44757:SF2">
    <property type="entry name" value="BIOFILM ARCHITECTURE MAINTENANCE PROTEIN MBAA"/>
    <property type="match status" value="1"/>
</dbReference>
<keyword evidence="1" id="KW-0812">Transmembrane</keyword>
<keyword evidence="1" id="KW-0472">Membrane</keyword>
<dbReference type="InterPro" id="IPR029787">
    <property type="entry name" value="Nucleotide_cyclase"/>
</dbReference>
<evidence type="ECO:0000256" key="1">
    <source>
        <dbReference type="SAM" id="Phobius"/>
    </source>
</evidence>
<dbReference type="NCBIfam" id="TIGR00254">
    <property type="entry name" value="GGDEF"/>
    <property type="match status" value="1"/>
</dbReference>
<dbReference type="CDD" id="cd01949">
    <property type="entry name" value="GGDEF"/>
    <property type="match status" value="1"/>
</dbReference>
<comment type="caution">
    <text evidence="3">The sequence shown here is derived from an EMBL/GenBank/DDBJ whole genome shotgun (WGS) entry which is preliminary data.</text>
</comment>
<dbReference type="Pfam" id="PF00990">
    <property type="entry name" value="GGDEF"/>
    <property type="match status" value="1"/>
</dbReference>
<organism evidence="3 4">
    <name type="scientific">Rhizobium rhizophilum</name>
    <dbReference type="NCBI Taxonomy" id="1850373"/>
    <lineage>
        <taxon>Bacteria</taxon>
        <taxon>Pseudomonadati</taxon>
        <taxon>Pseudomonadota</taxon>
        <taxon>Alphaproteobacteria</taxon>
        <taxon>Hyphomicrobiales</taxon>
        <taxon>Rhizobiaceae</taxon>
        <taxon>Rhizobium/Agrobacterium group</taxon>
        <taxon>Rhizobium</taxon>
    </lineage>
</organism>
<feature type="transmembrane region" description="Helical" evidence="1">
    <location>
        <begin position="59"/>
        <end position="81"/>
    </location>
</feature>
<gene>
    <name evidence="3" type="ORF">E9677_15850</name>
</gene>
<dbReference type="InterPro" id="IPR000160">
    <property type="entry name" value="GGDEF_dom"/>
</dbReference>
<dbReference type="EMBL" id="STGT01000003">
    <property type="protein sequence ID" value="THV14334.1"/>
    <property type="molecule type" value="Genomic_DNA"/>
</dbReference>
<dbReference type="SUPFAM" id="SSF55073">
    <property type="entry name" value="Nucleotide cyclase"/>
    <property type="match status" value="1"/>
</dbReference>
<dbReference type="InterPro" id="IPR052155">
    <property type="entry name" value="Biofilm_reg_signaling"/>
</dbReference>
<evidence type="ECO:0000313" key="4">
    <source>
        <dbReference type="Proteomes" id="UP000309667"/>
    </source>
</evidence>
<feature type="domain" description="GGDEF" evidence="2">
    <location>
        <begin position="244"/>
        <end position="377"/>
    </location>
</feature>
<accession>A0ABY2QUR0</accession>
<name>A0ABY2QUR0_9HYPH</name>
<evidence type="ECO:0000259" key="2">
    <source>
        <dbReference type="PROSITE" id="PS50887"/>
    </source>
</evidence>
<dbReference type="SMART" id="SM00267">
    <property type="entry name" value="GGDEF"/>
    <property type="match status" value="1"/>
</dbReference>
<reference evidence="3 4" key="1">
    <citation type="submission" date="2019-04" db="EMBL/GenBank/DDBJ databases">
        <title>Genome sequence of strain 7209-2.</title>
        <authorList>
            <person name="Gao J."/>
            <person name="Sun J."/>
        </authorList>
    </citation>
    <scope>NUCLEOTIDE SEQUENCE [LARGE SCALE GENOMIC DNA]</scope>
    <source>
        <strain evidence="3 4">7209-2</strain>
    </source>
</reference>
<feature type="transmembrane region" description="Helical" evidence="1">
    <location>
        <begin position="179"/>
        <end position="200"/>
    </location>
</feature>
<keyword evidence="1" id="KW-1133">Transmembrane helix</keyword>
<feature type="transmembrane region" description="Helical" evidence="1">
    <location>
        <begin position="102"/>
        <end position="121"/>
    </location>
</feature>
<sequence>MALDRADALNEGLGVRYRETDDVFKTLVSELNSTLTPTTIMAVTILAVGLFAYESLGSTTLLLATIGGAIASLAKFAVTLAHRQADATQPVSVADAARWEKVHGLFTFLVAASVGTLATVVFSHRDLSVQILAAALIYGYSAGVAVRISVRPFIAATAILIAGLPTTISVMLYGDTVHWILGMMSVVFLYAAMQSVLHVYRTTTRQIRLRLEMERQARRDQLTGLSNRAALIEAYSNLDCADDALIGIHLFDLDGFKGVNDRFGHAVGDALLAGIAKRLQENLDPPVIAARIGGDEFVILQPDIRDPADAETLARKIVDVLALPYRIAGEEIAIGVSLGYTMALSGSAKLEHMMATADKASYRAKRNGGGVDHEISPALDLGKFSVAA</sequence>
<evidence type="ECO:0000313" key="3">
    <source>
        <dbReference type="EMBL" id="THV14334.1"/>
    </source>
</evidence>
<dbReference type="PROSITE" id="PS50887">
    <property type="entry name" value="GGDEF"/>
    <property type="match status" value="1"/>
</dbReference>